<keyword evidence="5" id="KW-0964">Secreted</keyword>
<dbReference type="GO" id="GO:0005576">
    <property type="term" value="C:extracellular region"/>
    <property type="evidence" value="ECO:0007669"/>
    <property type="project" value="UniProtKB-SubCell"/>
</dbReference>
<evidence type="ECO:0000256" key="1">
    <source>
        <dbReference type="ARBA" id="ARBA00004365"/>
    </source>
</evidence>
<evidence type="ECO:0000256" key="4">
    <source>
        <dbReference type="ARBA" id="ARBA00016244"/>
    </source>
</evidence>
<dbReference type="EMBL" id="JACHVX010000004">
    <property type="protein sequence ID" value="MBB2924221.1"/>
    <property type="molecule type" value="Genomic_DNA"/>
</dbReference>
<dbReference type="PANTHER" id="PTHR30033:SF1">
    <property type="entry name" value="FLAGELLAR HOOK-ASSOCIATED PROTEIN 1"/>
    <property type="match status" value="1"/>
</dbReference>
<feature type="domain" description="Flagellar hook-associated protein FlgK helical" evidence="9">
    <location>
        <begin position="100"/>
        <end position="342"/>
    </location>
</feature>
<dbReference type="InterPro" id="IPR002371">
    <property type="entry name" value="FlgK"/>
</dbReference>
<dbReference type="GO" id="GO:0009424">
    <property type="term" value="C:bacterial-type flagellum hook"/>
    <property type="evidence" value="ECO:0007669"/>
    <property type="project" value="InterPro"/>
</dbReference>
<reference evidence="10 11" key="1">
    <citation type="submission" date="2020-08" db="EMBL/GenBank/DDBJ databases">
        <title>The Agave Microbiome: Exploring the role of microbial communities in plant adaptations to desert environments.</title>
        <authorList>
            <person name="Partida-Martinez L.P."/>
        </authorList>
    </citation>
    <scope>NUCLEOTIDE SEQUENCE [LARGE SCALE GENOMIC DNA]</scope>
    <source>
        <strain evidence="10 11">RAS26</strain>
    </source>
</reference>
<evidence type="ECO:0000256" key="2">
    <source>
        <dbReference type="ARBA" id="ARBA00004613"/>
    </source>
</evidence>
<protein>
    <recommendedName>
        <fullName evidence="4">Flagellar hook-associated protein 1</fullName>
    </recommendedName>
</protein>
<evidence type="ECO:0000259" key="8">
    <source>
        <dbReference type="Pfam" id="PF06429"/>
    </source>
</evidence>
<gene>
    <name evidence="10" type="ORF">FHR80_003149</name>
</gene>
<dbReference type="RefSeq" id="WP_183296991.1">
    <property type="nucleotide sequence ID" value="NZ_JACHVX010000004.1"/>
</dbReference>
<keyword evidence="10" id="KW-0969">Cilium</keyword>
<evidence type="ECO:0000256" key="3">
    <source>
        <dbReference type="ARBA" id="ARBA00009677"/>
    </source>
</evidence>
<organism evidence="10 11">
    <name type="scientific">Cellulomonas cellasea</name>
    <dbReference type="NCBI Taxonomy" id="43670"/>
    <lineage>
        <taxon>Bacteria</taxon>
        <taxon>Bacillati</taxon>
        <taxon>Actinomycetota</taxon>
        <taxon>Actinomycetes</taxon>
        <taxon>Micrococcales</taxon>
        <taxon>Cellulomonadaceae</taxon>
        <taxon>Cellulomonas</taxon>
    </lineage>
</organism>
<dbReference type="InterPro" id="IPR010930">
    <property type="entry name" value="Flg_bb/hook_C_dom"/>
</dbReference>
<dbReference type="InterPro" id="IPR001444">
    <property type="entry name" value="Flag_bb_rod_N"/>
</dbReference>
<dbReference type="Pfam" id="PF00460">
    <property type="entry name" value="Flg_bb_rod"/>
    <property type="match status" value="1"/>
</dbReference>
<reference evidence="10 11" key="2">
    <citation type="submission" date="2020-08" db="EMBL/GenBank/DDBJ databases">
        <authorList>
            <person name="Partida-Martinez L."/>
            <person name="Huntemann M."/>
            <person name="Clum A."/>
            <person name="Wang J."/>
            <person name="Palaniappan K."/>
            <person name="Ritter S."/>
            <person name="Chen I.-M."/>
            <person name="Stamatis D."/>
            <person name="Reddy T."/>
            <person name="O'Malley R."/>
            <person name="Daum C."/>
            <person name="Shapiro N."/>
            <person name="Ivanova N."/>
            <person name="Kyrpides N."/>
            <person name="Woyke T."/>
        </authorList>
    </citation>
    <scope>NUCLEOTIDE SEQUENCE [LARGE SCALE GENOMIC DNA]</scope>
    <source>
        <strain evidence="10 11">RAS26</strain>
    </source>
</reference>
<dbReference type="Pfam" id="PF06429">
    <property type="entry name" value="Flg_bbr_C"/>
    <property type="match status" value="1"/>
</dbReference>
<dbReference type="InterPro" id="IPR053927">
    <property type="entry name" value="FlgK_helical"/>
</dbReference>
<dbReference type="NCBIfam" id="TIGR02492">
    <property type="entry name" value="flgK_ends"/>
    <property type="match status" value="1"/>
</dbReference>
<name>A0A7W4YD62_9CELL</name>
<evidence type="ECO:0000259" key="7">
    <source>
        <dbReference type="Pfam" id="PF00460"/>
    </source>
</evidence>
<evidence type="ECO:0000313" key="10">
    <source>
        <dbReference type="EMBL" id="MBB2924221.1"/>
    </source>
</evidence>
<dbReference type="Pfam" id="PF22638">
    <property type="entry name" value="FlgK_D1"/>
    <property type="match status" value="1"/>
</dbReference>
<dbReference type="SUPFAM" id="SSF64518">
    <property type="entry name" value="Phase 1 flagellin"/>
    <property type="match status" value="1"/>
</dbReference>
<evidence type="ECO:0000259" key="9">
    <source>
        <dbReference type="Pfam" id="PF22638"/>
    </source>
</evidence>
<keyword evidence="6" id="KW-0975">Bacterial flagellum</keyword>
<feature type="domain" description="Flagellar basal-body/hook protein C-terminal" evidence="8">
    <location>
        <begin position="431"/>
        <end position="469"/>
    </location>
</feature>
<dbReference type="Proteomes" id="UP000518206">
    <property type="component" value="Unassembled WGS sequence"/>
</dbReference>
<feature type="domain" description="Flagellar basal body rod protein N-terminal" evidence="7">
    <location>
        <begin position="9"/>
        <end position="37"/>
    </location>
</feature>
<comment type="subcellular location">
    <subcellularLocation>
        <location evidence="1">Bacterial flagellum</location>
    </subcellularLocation>
    <subcellularLocation>
        <location evidence="2">Secreted</location>
    </subcellularLocation>
</comment>
<comment type="similarity">
    <text evidence="3">Belongs to the flagella basal body rod proteins family.</text>
</comment>
<proteinExistence type="inferred from homology"/>
<sequence length="476" mass="48305">MSTFSGLGTALSSLIAQRQALDVSGQNVANANTVGYTRQRAEMVSVQGASVPSLFSTPTGVGNGTRVTGVARLGDAFLDARVRTETAGAAYLAARAEASSQLEKSVGEPSATGLSAQLSTMWSGWGNLANTPDKASTRAVLLENSQAVVDRLATLYGSAESQWSHARETTVALVDQVNAAAANVANLNSSILSLQNAGSSPNELVDQRDLLITQLSGLVGASTRTNPDGQVDVYVGGNTLVDGTKVRPLEVTGTSRFSELTDANAVTVSWVGKPGIPVGLDGGRVAGLLSVLAPAATPSGSGGMLAEAGASYNALAVKIAADVNAVHAGALRQDGTPGGDFFQITGGSPEALNLRVRITDPKDVAAAAPGSGALDASAALALSKLGTSTTGPDAQWSADVVGLGVRTAGAISRANVAETSRAAAESRQLAQASVDTDEEAVNMLAYQRAYEGAARVLTAIDEMLDTLINRTGVVGR</sequence>
<evidence type="ECO:0000313" key="11">
    <source>
        <dbReference type="Proteomes" id="UP000518206"/>
    </source>
</evidence>
<dbReference type="GO" id="GO:0005198">
    <property type="term" value="F:structural molecule activity"/>
    <property type="evidence" value="ECO:0007669"/>
    <property type="project" value="InterPro"/>
</dbReference>
<dbReference type="PANTHER" id="PTHR30033">
    <property type="entry name" value="FLAGELLAR HOOK-ASSOCIATED PROTEIN 1"/>
    <property type="match status" value="1"/>
</dbReference>
<accession>A0A7W4YD62</accession>
<evidence type="ECO:0000256" key="6">
    <source>
        <dbReference type="ARBA" id="ARBA00023143"/>
    </source>
</evidence>
<keyword evidence="10" id="KW-0966">Cell projection</keyword>
<dbReference type="GO" id="GO:0044780">
    <property type="term" value="P:bacterial-type flagellum assembly"/>
    <property type="evidence" value="ECO:0007669"/>
    <property type="project" value="InterPro"/>
</dbReference>
<dbReference type="AlphaFoldDB" id="A0A7W4YD62"/>
<comment type="caution">
    <text evidence="10">The sequence shown here is derived from an EMBL/GenBank/DDBJ whole genome shotgun (WGS) entry which is preliminary data.</text>
</comment>
<keyword evidence="10" id="KW-0282">Flagellum</keyword>
<evidence type="ECO:0000256" key="5">
    <source>
        <dbReference type="ARBA" id="ARBA00022525"/>
    </source>
</evidence>